<comment type="similarity">
    <text evidence="2">Belongs to the methyl-accepting chemotaxis (MCP) protein family.</text>
</comment>
<evidence type="ECO:0000313" key="8">
    <source>
        <dbReference type="Proteomes" id="UP000323646"/>
    </source>
</evidence>
<dbReference type="InterPro" id="IPR024478">
    <property type="entry name" value="HlyB_4HB_MCP"/>
</dbReference>
<keyword evidence="4" id="KW-0472">Membrane</keyword>
<proteinExistence type="inferred from homology"/>
<dbReference type="PROSITE" id="PS50111">
    <property type="entry name" value="CHEMOTAXIS_TRANSDUC_2"/>
    <property type="match status" value="1"/>
</dbReference>
<evidence type="ECO:0000259" key="5">
    <source>
        <dbReference type="PROSITE" id="PS50111"/>
    </source>
</evidence>
<comment type="caution">
    <text evidence="7">The sequence shown here is derived from an EMBL/GenBank/DDBJ whole genome shotgun (WGS) entry which is preliminary data.</text>
</comment>
<feature type="transmembrane region" description="Helical" evidence="4">
    <location>
        <begin position="183"/>
        <end position="206"/>
    </location>
</feature>
<organism evidence="7 8">
    <name type="scientific">Selenomonas ruminis</name>
    <dbReference type="NCBI Taxonomy" id="2593411"/>
    <lineage>
        <taxon>Bacteria</taxon>
        <taxon>Bacillati</taxon>
        <taxon>Bacillota</taxon>
        <taxon>Negativicutes</taxon>
        <taxon>Selenomonadales</taxon>
        <taxon>Selenomonadaceae</taxon>
        <taxon>Selenomonas</taxon>
    </lineage>
</organism>
<dbReference type="InterPro" id="IPR004089">
    <property type="entry name" value="MCPsignal_dom"/>
</dbReference>
<dbReference type="Gene3D" id="6.10.340.10">
    <property type="match status" value="1"/>
</dbReference>
<dbReference type="CDD" id="cd06225">
    <property type="entry name" value="HAMP"/>
    <property type="match status" value="1"/>
</dbReference>
<protein>
    <submittedName>
        <fullName evidence="7">Methyl-accepting chemotaxis protein</fullName>
    </submittedName>
</protein>
<keyword evidence="1 3" id="KW-0807">Transducer</keyword>
<dbReference type="InterPro" id="IPR003660">
    <property type="entry name" value="HAMP_dom"/>
</dbReference>
<dbReference type="PANTHER" id="PTHR32089">
    <property type="entry name" value="METHYL-ACCEPTING CHEMOTAXIS PROTEIN MCPB"/>
    <property type="match status" value="1"/>
</dbReference>
<evidence type="ECO:0000256" key="1">
    <source>
        <dbReference type="ARBA" id="ARBA00023224"/>
    </source>
</evidence>
<keyword evidence="4" id="KW-0812">Transmembrane</keyword>
<keyword evidence="8" id="KW-1185">Reference proteome</keyword>
<dbReference type="Pfam" id="PF12729">
    <property type="entry name" value="4HB_MCP_1"/>
    <property type="match status" value="1"/>
</dbReference>
<dbReference type="GO" id="GO:0016020">
    <property type="term" value="C:membrane"/>
    <property type="evidence" value="ECO:0007669"/>
    <property type="project" value="InterPro"/>
</dbReference>
<feature type="transmembrane region" description="Helical" evidence="4">
    <location>
        <begin position="13"/>
        <end position="35"/>
    </location>
</feature>
<dbReference type="Pfam" id="PF00015">
    <property type="entry name" value="MCPsignal"/>
    <property type="match status" value="1"/>
</dbReference>
<dbReference type="SMART" id="SM00283">
    <property type="entry name" value="MA"/>
    <property type="match status" value="1"/>
</dbReference>
<dbReference type="Proteomes" id="UP000323646">
    <property type="component" value="Unassembled WGS sequence"/>
</dbReference>
<feature type="domain" description="HAMP" evidence="6">
    <location>
        <begin position="210"/>
        <end position="263"/>
    </location>
</feature>
<evidence type="ECO:0000256" key="2">
    <source>
        <dbReference type="ARBA" id="ARBA00029447"/>
    </source>
</evidence>
<dbReference type="SMART" id="SM00304">
    <property type="entry name" value="HAMP"/>
    <property type="match status" value="2"/>
</dbReference>
<dbReference type="AlphaFoldDB" id="A0A5D6WCS3"/>
<name>A0A5D6WCS3_9FIRM</name>
<feature type="domain" description="Methyl-accepting transducer" evidence="5">
    <location>
        <begin position="282"/>
        <end position="553"/>
    </location>
</feature>
<dbReference type="EMBL" id="VTOY01000001">
    <property type="protein sequence ID" value="TYZ24628.1"/>
    <property type="molecule type" value="Genomic_DNA"/>
</dbReference>
<accession>A0A5D6WCS3</accession>
<dbReference type="Pfam" id="PF00672">
    <property type="entry name" value="HAMP"/>
    <property type="match status" value="1"/>
</dbReference>
<reference evidence="7 8" key="1">
    <citation type="submission" date="2019-08" db="EMBL/GenBank/DDBJ databases">
        <title>Selenomonas sp. mPRGC5 and Selenomonas sp. mPRGC8 isolated from ruminal fluid of dairy goat (Capra hircus).</title>
        <authorList>
            <person name="Poothong S."/>
            <person name="Nuengjamnong C."/>
            <person name="Tanasupawat S."/>
        </authorList>
    </citation>
    <scope>NUCLEOTIDE SEQUENCE [LARGE SCALE GENOMIC DNA]</scope>
    <source>
        <strain evidence="8">mPRGC5</strain>
    </source>
</reference>
<dbReference type="PANTHER" id="PTHR32089:SF112">
    <property type="entry name" value="LYSOZYME-LIKE PROTEIN-RELATED"/>
    <property type="match status" value="1"/>
</dbReference>
<sequence length="568" mass="61568">MNWFNNLRVSGKIICMIVMTGLALALVGWNATSYLRSIQGDMDRMYNRNMQAVRLLGDCSVTVRCMQARILENVSLTDKKQLEKNKKDIQNYMNKYEESWNEYKALGSTVEGAEVVEQHWQGFKNYTNEMLDLSLAGKQEEARALYGTKAIKEIINWDNNMVPLRKAVNAEAEEINQQNQAEVVHAILSMSVITLIAMVVMCLFGWTLSRAIRTPLEQMMVACRRLRDGDFRNAERQINRMDEFGDMADVVDSMRQQLNKLMDHTSQSAEHIASASEQLTASSQQSAKASQSAAESVSQASGAVSSQQGGINDCSSAIGKVADSVGELQSEASRVAEHAKAASDQAIAGSTAIQQSVEQIRSVEATVGTSASIVDKLGARSQEIGQIVETISGIAEQTNLLALNAAIEAARAGEQGRGFSVVADEVRKLAEQSQEAAQQISTLIVGIQKDTASAVDSMKSGSEAVASGAQSVENLRETFDNIRSYVDEVSEQVNRMAVAIKNVASDANVISNHIQEIDAQGATVAGEMQNVSAISEEQSASAAEIASASDSLAELAQNLQNSLKKFKF</sequence>
<keyword evidence="4" id="KW-1133">Transmembrane helix</keyword>
<dbReference type="GO" id="GO:0007165">
    <property type="term" value="P:signal transduction"/>
    <property type="evidence" value="ECO:0007669"/>
    <property type="project" value="UniProtKB-KW"/>
</dbReference>
<dbReference type="SUPFAM" id="SSF58104">
    <property type="entry name" value="Methyl-accepting chemotaxis protein (MCP) signaling domain"/>
    <property type="match status" value="1"/>
</dbReference>
<dbReference type="RefSeq" id="WP_149170260.1">
    <property type="nucleotide sequence ID" value="NZ_VTOY01000001.1"/>
</dbReference>
<dbReference type="Gene3D" id="1.10.287.950">
    <property type="entry name" value="Methyl-accepting chemotaxis protein"/>
    <property type="match status" value="1"/>
</dbReference>
<dbReference type="OrthoDB" id="1674885at2"/>
<dbReference type="CDD" id="cd11386">
    <property type="entry name" value="MCP_signal"/>
    <property type="match status" value="1"/>
</dbReference>
<evidence type="ECO:0000313" key="7">
    <source>
        <dbReference type="EMBL" id="TYZ24628.1"/>
    </source>
</evidence>
<evidence type="ECO:0000256" key="3">
    <source>
        <dbReference type="PROSITE-ProRule" id="PRU00284"/>
    </source>
</evidence>
<evidence type="ECO:0000259" key="6">
    <source>
        <dbReference type="PROSITE" id="PS50885"/>
    </source>
</evidence>
<evidence type="ECO:0000256" key="4">
    <source>
        <dbReference type="SAM" id="Phobius"/>
    </source>
</evidence>
<gene>
    <name evidence="7" type="ORF">FZ040_00855</name>
</gene>
<dbReference type="PROSITE" id="PS50885">
    <property type="entry name" value="HAMP"/>
    <property type="match status" value="1"/>
</dbReference>